<dbReference type="Pfam" id="PF07995">
    <property type="entry name" value="GSDH"/>
    <property type="match status" value="1"/>
</dbReference>
<dbReference type="EC" id="1.1.5.-" evidence="3"/>
<dbReference type="InterPro" id="IPR011042">
    <property type="entry name" value="6-blade_b-propeller_TolB-like"/>
</dbReference>
<dbReference type="SUPFAM" id="SSF50952">
    <property type="entry name" value="Soluble quinoprotein glucose dehydrogenase"/>
    <property type="match status" value="1"/>
</dbReference>
<dbReference type="PANTHER" id="PTHR19328">
    <property type="entry name" value="HEDGEHOG-INTERACTING PROTEIN"/>
    <property type="match status" value="1"/>
</dbReference>
<dbReference type="InterPro" id="IPR011041">
    <property type="entry name" value="Quinoprot_gluc/sorb_DH_b-prop"/>
</dbReference>
<dbReference type="Gene3D" id="2.120.10.30">
    <property type="entry name" value="TolB, C-terminal domain"/>
    <property type="match status" value="1"/>
</dbReference>
<keyword evidence="3" id="KW-0560">Oxidoreductase</keyword>
<accession>A0ABY8STH4</accession>
<dbReference type="InterPro" id="IPR012938">
    <property type="entry name" value="Glc/Sorbosone_DH"/>
</dbReference>
<dbReference type="EMBL" id="CP125947">
    <property type="protein sequence ID" value="WHS65546.1"/>
    <property type="molecule type" value="Genomic_DNA"/>
</dbReference>
<dbReference type="PANTHER" id="PTHR19328:SF75">
    <property type="entry name" value="ALDOSE SUGAR DEHYDROGENASE YLII"/>
    <property type="match status" value="1"/>
</dbReference>
<keyword evidence="1" id="KW-0732">Signal</keyword>
<evidence type="ECO:0000256" key="1">
    <source>
        <dbReference type="SAM" id="SignalP"/>
    </source>
</evidence>
<feature type="chain" id="PRO_5046290302" evidence="1">
    <location>
        <begin position="39"/>
        <end position="388"/>
    </location>
</feature>
<feature type="domain" description="Glucose/Sorbosone dehydrogenase" evidence="2">
    <location>
        <begin position="53"/>
        <end position="383"/>
    </location>
</feature>
<protein>
    <submittedName>
        <fullName evidence="3">PQQ-dependent sugar dehydrogenase</fullName>
        <ecNumber evidence="3">1.1.5.-</ecNumber>
    </submittedName>
</protein>
<sequence length="388" mass="42020">MQTSLCPLRQRSPVRLAASLVAALATSLAVLLPSGASAQTQEPRQQILATGLANAWAIAPLPDQRFVLSERAGKLWLLDAQGQKQAELTGVPPVAYGGQGGLLDVVPDSQFASNRRIYFCFSEPGTEAGSNSTALASARIAAGERQLEDVKVLFSQRPKVKSNAHFGCRIAEAKDGTLFLSLGDRYSQRQDAQTLDNHHGKLVRIAKDGSVPRDNPFISQKNALPEIYSYGHRNSQGLTMGPDGQLWMHEHGPQGGDEINQPQPGRNYGWPVITYGEEYGGGKIGEGTQKAGMEQPLHYWVPSIAPSGMVFVTSDRYGTAWKGSLLVGGLKSRSLVRLEIKDGKVTAEQRLYTGAGERIRDVRQGVDGLVYLLTDGPNGKLIRLQPRP</sequence>
<evidence type="ECO:0000313" key="3">
    <source>
        <dbReference type="EMBL" id="WHS65546.1"/>
    </source>
</evidence>
<dbReference type="RefSeq" id="WP_283486648.1">
    <property type="nucleotide sequence ID" value="NZ_CP125947.1"/>
</dbReference>
<feature type="signal peptide" evidence="1">
    <location>
        <begin position="1"/>
        <end position="38"/>
    </location>
</feature>
<organism evidence="3 4">
    <name type="scientific">Comamonas resistens</name>
    <dbReference type="NCBI Taxonomy" id="3046670"/>
    <lineage>
        <taxon>Bacteria</taxon>
        <taxon>Pseudomonadati</taxon>
        <taxon>Pseudomonadota</taxon>
        <taxon>Betaproteobacteria</taxon>
        <taxon>Burkholderiales</taxon>
        <taxon>Comamonadaceae</taxon>
        <taxon>Comamonas</taxon>
    </lineage>
</organism>
<dbReference type="Proteomes" id="UP001240697">
    <property type="component" value="Chromosome"/>
</dbReference>
<reference evidence="3 4" key="1">
    <citation type="submission" date="2023-05" db="EMBL/GenBank/DDBJ databases">
        <authorList>
            <person name="Yin Y."/>
            <person name="Lu Z."/>
        </authorList>
    </citation>
    <scope>NUCLEOTIDE SEQUENCE [LARGE SCALE GENOMIC DNA]</scope>
    <source>
        <strain evidence="3 4">ZM22</strain>
    </source>
</reference>
<dbReference type="GO" id="GO:0016491">
    <property type="term" value="F:oxidoreductase activity"/>
    <property type="evidence" value="ECO:0007669"/>
    <property type="project" value="UniProtKB-KW"/>
</dbReference>
<proteinExistence type="predicted"/>
<name>A0ABY8STH4_9BURK</name>
<evidence type="ECO:0000259" key="2">
    <source>
        <dbReference type="Pfam" id="PF07995"/>
    </source>
</evidence>
<evidence type="ECO:0000313" key="4">
    <source>
        <dbReference type="Proteomes" id="UP001240697"/>
    </source>
</evidence>
<keyword evidence="4" id="KW-1185">Reference proteome</keyword>
<gene>
    <name evidence="3" type="ORF">QMY55_24340</name>
</gene>